<evidence type="ECO:0000256" key="5">
    <source>
        <dbReference type="SAM" id="MobiDB-lite"/>
    </source>
</evidence>
<feature type="domain" description="BED-type" evidence="6">
    <location>
        <begin position="19"/>
        <end position="79"/>
    </location>
</feature>
<evidence type="ECO:0000259" key="6">
    <source>
        <dbReference type="PROSITE" id="PS50808"/>
    </source>
</evidence>
<evidence type="ECO:0000256" key="3">
    <source>
        <dbReference type="ARBA" id="ARBA00022833"/>
    </source>
</evidence>
<evidence type="ECO:0000256" key="2">
    <source>
        <dbReference type="ARBA" id="ARBA00022771"/>
    </source>
</evidence>
<reference evidence="7 8" key="1">
    <citation type="submission" date="2021-06" db="EMBL/GenBank/DDBJ databases">
        <authorList>
            <person name="Palmer J.M."/>
        </authorList>
    </citation>
    <scope>NUCLEOTIDE SEQUENCE [LARGE SCALE GENOMIC DNA]</scope>
    <source>
        <strain evidence="7 8">CL_MEX2019</strain>
        <tissue evidence="7">Muscle</tissue>
    </source>
</reference>
<dbReference type="EMBL" id="JAHUTJ010008321">
    <property type="protein sequence ID" value="MED6266523.1"/>
    <property type="molecule type" value="Genomic_DNA"/>
</dbReference>
<keyword evidence="1" id="KW-0479">Metal-binding</keyword>
<protein>
    <recommendedName>
        <fullName evidence="6">BED-type domain-containing protein</fullName>
    </recommendedName>
</protein>
<keyword evidence="8" id="KW-1185">Reference proteome</keyword>
<evidence type="ECO:0000313" key="8">
    <source>
        <dbReference type="Proteomes" id="UP001352852"/>
    </source>
</evidence>
<accession>A0ABU7CUB0</accession>
<dbReference type="PROSITE" id="PS50808">
    <property type="entry name" value="ZF_BED"/>
    <property type="match status" value="1"/>
</dbReference>
<sequence length="79" mass="9222">METEDNTVNCENDEEKMDDKSENPWPYLEEFFMYRGKKGDSVQMQCKLCLTATIISAYKTSASNPKKHISRKHPSKMEQ</sequence>
<dbReference type="InterPro" id="IPR003656">
    <property type="entry name" value="Znf_BED"/>
</dbReference>
<dbReference type="Proteomes" id="UP001352852">
    <property type="component" value="Unassembled WGS sequence"/>
</dbReference>
<organism evidence="7 8">
    <name type="scientific">Characodon lateralis</name>
    <dbReference type="NCBI Taxonomy" id="208331"/>
    <lineage>
        <taxon>Eukaryota</taxon>
        <taxon>Metazoa</taxon>
        <taxon>Chordata</taxon>
        <taxon>Craniata</taxon>
        <taxon>Vertebrata</taxon>
        <taxon>Euteleostomi</taxon>
        <taxon>Actinopterygii</taxon>
        <taxon>Neopterygii</taxon>
        <taxon>Teleostei</taxon>
        <taxon>Neoteleostei</taxon>
        <taxon>Acanthomorphata</taxon>
        <taxon>Ovalentaria</taxon>
        <taxon>Atherinomorphae</taxon>
        <taxon>Cyprinodontiformes</taxon>
        <taxon>Goodeidae</taxon>
        <taxon>Characodon</taxon>
    </lineage>
</organism>
<name>A0ABU7CUB0_9TELE</name>
<feature type="compositionally biased region" description="Acidic residues" evidence="5">
    <location>
        <begin position="1"/>
        <end position="16"/>
    </location>
</feature>
<keyword evidence="3" id="KW-0862">Zinc</keyword>
<feature type="region of interest" description="Disordered" evidence="5">
    <location>
        <begin position="1"/>
        <end position="22"/>
    </location>
</feature>
<gene>
    <name evidence="7" type="ORF">CHARACLAT_002950</name>
</gene>
<evidence type="ECO:0000256" key="1">
    <source>
        <dbReference type="ARBA" id="ARBA00022723"/>
    </source>
</evidence>
<keyword evidence="2 4" id="KW-0863">Zinc-finger</keyword>
<proteinExistence type="predicted"/>
<evidence type="ECO:0000256" key="4">
    <source>
        <dbReference type="PROSITE-ProRule" id="PRU00027"/>
    </source>
</evidence>
<comment type="caution">
    <text evidence="7">The sequence shown here is derived from an EMBL/GenBank/DDBJ whole genome shotgun (WGS) entry which is preliminary data.</text>
</comment>
<evidence type="ECO:0000313" key="7">
    <source>
        <dbReference type="EMBL" id="MED6266523.1"/>
    </source>
</evidence>